<name>A0A699IHE9_TANCI</name>
<gene>
    <name evidence="2" type="ORF">Tci_527766</name>
</gene>
<accession>A0A699IHE9</accession>
<dbReference type="SUPFAM" id="SSF53720">
    <property type="entry name" value="ALDH-like"/>
    <property type="match status" value="1"/>
</dbReference>
<dbReference type="GO" id="GO:0016491">
    <property type="term" value="F:oxidoreductase activity"/>
    <property type="evidence" value="ECO:0007669"/>
    <property type="project" value="InterPro"/>
</dbReference>
<evidence type="ECO:0000259" key="1">
    <source>
        <dbReference type="Pfam" id="PF00171"/>
    </source>
</evidence>
<dbReference type="InterPro" id="IPR016161">
    <property type="entry name" value="Ald_DH/histidinol_DH"/>
</dbReference>
<sequence>LSVEGQDFFTSYDEVTETFDAMVLLENLLRDIYAYDGHNKTGIATLIAKKSIAKNTGVRGLRVILENFLVDSMFETAEQTSLTALYVSKMLLEAGLPRDVLNIASGFGPTSGAALASYMDVYGE</sequence>
<comment type="caution">
    <text evidence="2">The sequence shown here is derived from an EMBL/GenBank/DDBJ whole genome shotgun (WGS) entry which is preliminary data.</text>
</comment>
<dbReference type="Pfam" id="PF00171">
    <property type="entry name" value="Aldedh"/>
    <property type="match status" value="1"/>
</dbReference>
<protein>
    <submittedName>
        <fullName evidence="2">Aldehyde dehydrogenase family 2 member B4, mitochondrial-like</fullName>
    </submittedName>
</protein>
<dbReference type="AlphaFoldDB" id="A0A699IHE9"/>
<reference evidence="2" key="1">
    <citation type="journal article" date="2019" name="Sci. Rep.">
        <title>Draft genome of Tanacetum cinerariifolium, the natural source of mosquito coil.</title>
        <authorList>
            <person name="Yamashiro T."/>
            <person name="Shiraishi A."/>
            <person name="Satake H."/>
            <person name="Nakayama K."/>
        </authorList>
    </citation>
    <scope>NUCLEOTIDE SEQUENCE</scope>
</reference>
<feature type="domain" description="Aldehyde dehydrogenase" evidence="1">
    <location>
        <begin position="76"/>
        <end position="121"/>
    </location>
</feature>
<organism evidence="2">
    <name type="scientific">Tanacetum cinerariifolium</name>
    <name type="common">Dalmatian daisy</name>
    <name type="synonym">Chrysanthemum cinerariifolium</name>
    <dbReference type="NCBI Taxonomy" id="118510"/>
    <lineage>
        <taxon>Eukaryota</taxon>
        <taxon>Viridiplantae</taxon>
        <taxon>Streptophyta</taxon>
        <taxon>Embryophyta</taxon>
        <taxon>Tracheophyta</taxon>
        <taxon>Spermatophyta</taxon>
        <taxon>Magnoliopsida</taxon>
        <taxon>eudicotyledons</taxon>
        <taxon>Gunneridae</taxon>
        <taxon>Pentapetalae</taxon>
        <taxon>asterids</taxon>
        <taxon>campanulids</taxon>
        <taxon>Asterales</taxon>
        <taxon>Asteraceae</taxon>
        <taxon>Asteroideae</taxon>
        <taxon>Anthemideae</taxon>
        <taxon>Anthemidinae</taxon>
        <taxon>Tanacetum</taxon>
    </lineage>
</organism>
<feature type="non-terminal residue" evidence="2">
    <location>
        <position position="1"/>
    </location>
</feature>
<dbReference type="InterPro" id="IPR016162">
    <property type="entry name" value="Ald_DH_N"/>
</dbReference>
<evidence type="ECO:0000313" key="2">
    <source>
        <dbReference type="EMBL" id="GEZ55793.1"/>
    </source>
</evidence>
<dbReference type="EMBL" id="BKCJ010293591">
    <property type="protein sequence ID" value="GEZ55793.1"/>
    <property type="molecule type" value="Genomic_DNA"/>
</dbReference>
<proteinExistence type="predicted"/>
<dbReference type="Gene3D" id="3.40.605.10">
    <property type="entry name" value="Aldehyde Dehydrogenase, Chain A, domain 1"/>
    <property type="match status" value="1"/>
</dbReference>
<dbReference type="InterPro" id="IPR015590">
    <property type="entry name" value="Aldehyde_DH_dom"/>
</dbReference>